<feature type="non-terminal residue" evidence="1">
    <location>
        <position position="50"/>
    </location>
</feature>
<accession>A0ABD0KB65</accession>
<dbReference type="EMBL" id="JACVVK020000214">
    <property type="protein sequence ID" value="KAK7484221.1"/>
    <property type="molecule type" value="Genomic_DNA"/>
</dbReference>
<dbReference type="AlphaFoldDB" id="A0ABD0KB65"/>
<name>A0ABD0KB65_9CAEN</name>
<evidence type="ECO:0000313" key="1">
    <source>
        <dbReference type="EMBL" id="KAK7484221.1"/>
    </source>
</evidence>
<organism evidence="1 2">
    <name type="scientific">Batillaria attramentaria</name>
    <dbReference type="NCBI Taxonomy" id="370345"/>
    <lineage>
        <taxon>Eukaryota</taxon>
        <taxon>Metazoa</taxon>
        <taxon>Spiralia</taxon>
        <taxon>Lophotrochozoa</taxon>
        <taxon>Mollusca</taxon>
        <taxon>Gastropoda</taxon>
        <taxon>Caenogastropoda</taxon>
        <taxon>Sorbeoconcha</taxon>
        <taxon>Cerithioidea</taxon>
        <taxon>Batillariidae</taxon>
        <taxon>Batillaria</taxon>
    </lineage>
</organism>
<reference evidence="1 2" key="1">
    <citation type="journal article" date="2023" name="Sci. Data">
        <title>Genome assembly of the Korean intertidal mud-creeper Batillaria attramentaria.</title>
        <authorList>
            <person name="Patra A.K."/>
            <person name="Ho P.T."/>
            <person name="Jun S."/>
            <person name="Lee S.J."/>
            <person name="Kim Y."/>
            <person name="Won Y.J."/>
        </authorList>
    </citation>
    <scope>NUCLEOTIDE SEQUENCE [LARGE SCALE GENOMIC DNA]</scope>
    <source>
        <strain evidence="1">Wonlab-2016</strain>
    </source>
</reference>
<evidence type="ECO:0000313" key="2">
    <source>
        <dbReference type="Proteomes" id="UP001519460"/>
    </source>
</evidence>
<gene>
    <name evidence="1" type="ORF">BaRGS_00024591</name>
</gene>
<proteinExistence type="predicted"/>
<protein>
    <submittedName>
        <fullName evidence="1">Uncharacterized protein</fullName>
    </submittedName>
</protein>
<dbReference type="Proteomes" id="UP001519460">
    <property type="component" value="Unassembled WGS sequence"/>
</dbReference>
<keyword evidence="2" id="KW-1185">Reference proteome</keyword>
<comment type="caution">
    <text evidence="1">The sequence shown here is derived from an EMBL/GenBank/DDBJ whole genome shotgun (WGS) entry which is preliminary data.</text>
</comment>
<feature type="non-terminal residue" evidence="1">
    <location>
        <position position="1"/>
    </location>
</feature>
<sequence>PTKFVTGQNQTVSVDKGTATITFDIRTHTDRMTGCSLTHSEDNEMKIDCL</sequence>